<accession>A0ABD2ZEE9</accession>
<name>A0ABD2ZEE9_9GENT</name>
<keyword evidence="8" id="KW-1185">Reference proteome</keyword>
<evidence type="ECO:0000256" key="1">
    <source>
        <dbReference type="ARBA" id="ARBA00004123"/>
    </source>
</evidence>
<evidence type="ECO:0000313" key="7">
    <source>
        <dbReference type="EMBL" id="KAL3517836.1"/>
    </source>
</evidence>
<feature type="region of interest" description="Disordered" evidence="5">
    <location>
        <begin position="322"/>
        <end position="360"/>
    </location>
</feature>
<feature type="region of interest" description="Disordered" evidence="5">
    <location>
        <begin position="230"/>
        <end position="269"/>
    </location>
</feature>
<sequence length="443" mass="47983">MLEVNDEEIELSLELSIGGSYGGKCEKPKQVVEESLCKDVNEKNVVPRSGFSFSEGAFVVEKWDHQEAVGQYRKMREIQAVRRREARRKRDEKLRKSATINSKGIIINLANDHDKVCLEAQQLQTRAQDREMKEKEGLSCIVIDNEAVKEESNLILKETNFSCQQKNDSVYHGNGVACFGLEEKKSMFQQAAACGSLRPYDLNGNGDTNMRCNSGNNNGSSIISSRIANQKALSNGSPDRSSSAISDYMSTSGKGGSISDTGSHSSCLHTNDRRLSLSATSGALNQAQLSGPLNNREVGKETFRAASSPKQIFLSKAPQNCTVDASGNSKPDTKSTAVTSKLTDSTSTPSKQSSEVADNPSKIQSQNFAMSSLPQMPCVSTTGNGPNGKTITGFLYRYTKSEISIVCVCHGSSFSPAEFVEHAGGIDITHPLRHITVIPSSFG</sequence>
<organism evidence="7 8">
    <name type="scientific">Cinchona calisaya</name>
    <dbReference type="NCBI Taxonomy" id="153742"/>
    <lineage>
        <taxon>Eukaryota</taxon>
        <taxon>Viridiplantae</taxon>
        <taxon>Streptophyta</taxon>
        <taxon>Embryophyta</taxon>
        <taxon>Tracheophyta</taxon>
        <taxon>Spermatophyta</taxon>
        <taxon>Magnoliopsida</taxon>
        <taxon>eudicotyledons</taxon>
        <taxon>Gunneridae</taxon>
        <taxon>Pentapetalae</taxon>
        <taxon>asterids</taxon>
        <taxon>lamiids</taxon>
        <taxon>Gentianales</taxon>
        <taxon>Rubiaceae</taxon>
        <taxon>Cinchonoideae</taxon>
        <taxon>Cinchoneae</taxon>
        <taxon>Cinchona</taxon>
    </lineage>
</organism>
<comment type="subcellular location">
    <subcellularLocation>
        <location evidence="1 4">Nucleus</location>
    </subcellularLocation>
</comment>
<evidence type="ECO:0000259" key="6">
    <source>
        <dbReference type="Pfam" id="PF16135"/>
    </source>
</evidence>
<protein>
    <recommendedName>
        <fullName evidence="4">Ninja-family protein</fullName>
    </recommendedName>
    <alternativeName>
        <fullName evidence="4">ABI-binding protein</fullName>
    </alternativeName>
</protein>
<gene>
    <name evidence="7" type="ORF">ACH5RR_020425</name>
</gene>
<keyword evidence="3 4" id="KW-0539">Nucleus</keyword>
<dbReference type="Proteomes" id="UP001630127">
    <property type="component" value="Unassembled WGS sequence"/>
</dbReference>
<dbReference type="EMBL" id="JBJUIK010000009">
    <property type="protein sequence ID" value="KAL3517836.1"/>
    <property type="molecule type" value="Genomic_DNA"/>
</dbReference>
<evidence type="ECO:0000256" key="3">
    <source>
        <dbReference type="ARBA" id="ARBA00023242"/>
    </source>
</evidence>
<feature type="domain" description="Tify" evidence="6">
    <location>
        <begin position="404"/>
        <end position="436"/>
    </location>
</feature>
<reference evidence="7 8" key="1">
    <citation type="submission" date="2024-11" db="EMBL/GenBank/DDBJ databases">
        <title>A near-complete genome assembly of Cinchona calisaya.</title>
        <authorList>
            <person name="Lian D.C."/>
            <person name="Zhao X.W."/>
            <person name="Wei L."/>
        </authorList>
    </citation>
    <scope>NUCLEOTIDE SEQUENCE [LARGE SCALE GENOMIC DNA]</scope>
    <source>
        <tissue evidence="7">Nenye</tissue>
    </source>
</reference>
<dbReference type="InterPro" id="IPR032308">
    <property type="entry name" value="TDBD"/>
</dbReference>
<evidence type="ECO:0000256" key="5">
    <source>
        <dbReference type="SAM" id="MobiDB-lite"/>
    </source>
</evidence>
<dbReference type="InterPro" id="IPR031307">
    <property type="entry name" value="Ninja_fam"/>
</dbReference>
<dbReference type="PANTHER" id="PTHR31413">
    <property type="entry name" value="AFP HOMOLOG 2"/>
    <property type="match status" value="1"/>
</dbReference>
<comment type="function">
    <text evidence="4">Acts as a negative regulator of abscisic acid (ABA) response.</text>
</comment>
<dbReference type="GO" id="GO:0005634">
    <property type="term" value="C:nucleus"/>
    <property type="evidence" value="ECO:0007669"/>
    <property type="project" value="UniProtKB-SubCell"/>
</dbReference>
<evidence type="ECO:0000256" key="2">
    <source>
        <dbReference type="ARBA" id="ARBA00006081"/>
    </source>
</evidence>
<evidence type="ECO:0000256" key="4">
    <source>
        <dbReference type="RuleBase" id="RU369029"/>
    </source>
</evidence>
<comment type="similarity">
    <text evidence="2 4">Belongs to the Ninja family.</text>
</comment>
<evidence type="ECO:0000313" key="8">
    <source>
        <dbReference type="Proteomes" id="UP001630127"/>
    </source>
</evidence>
<proteinExistence type="inferred from homology"/>
<dbReference type="PANTHER" id="PTHR31413:SF15">
    <property type="entry name" value="NINJA-FAMILY PROTEIN"/>
    <property type="match status" value="1"/>
</dbReference>
<dbReference type="Pfam" id="PF16135">
    <property type="entry name" value="TDBD"/>
    <property type="match status" value="1"/>
</dbReference>
<dbReference type="AlphaFoldDB" id="A0ABD2ZEE9"/>
<comment type="caution">
    <text evidence="7">The sequence shown here is derived from an EMBL/GenBank/DDBJ whole genome shotgun (WGS) entry which is preliminary data.</text>
</comment>